<proteinExistence type="predicted"/>
<sequence length="331" mass="37776">MPDNMTVRYLLEGNDTLLGTEAYQSITEITLPLPDDGGHKITLTRFFSGQTSHRWLVERVQHSDEQVDLFLTPRTECADEIFLAKTYSAKRTVAARITKGTLVEVEYGFIQSTKRLTGKISSIKRYPDLVQNGEMHKRRLAIVVNSRLPTLQVIPVTSVHPKTGDKTIFEISEDSLSSLVHYNNPAIRSFGLGSMIQTVSLRRVLPPMTIQGGRRYRDVSYTHRLNRDDMKALEAAITVAVGYGDYQTIRDERNQLRLEVRGLELSNAQMTEELVAHQFCQSENERLTQRCAVLEEKMIDWYRSMNGNLSLEDARDHMEQELALYFEVFGG</sequence>
<gene>
    <name evidence="2" type="ORF">MAY91_08490</name>
</gene>
<evidence type="ECO:0000256" key="1">
    <source>
        <dbReference type="SAM" id="Coils"/>
    </source>
</evidence>
<dbReference type="EMBL" id="CP092014">
    <property type="protein sequence ID" value="WFN97932.1"/>
    <property type="molecule type" value="Genomic_DNA"/>
</dbReference>
<reference evidence="2 3" key="1">
    <citation type="submission" date="2022-02" db="EMBL/GenBank/DDBJ databases">
        <title>Phenotypic, genotypic and serological characterization of Edwardsiella ictaluri from catfish and ornamental fish species.</title>
        <authorList>
            <person name="Rose D."/>
            <person name="Tekedar H.C."/>
            <person name="Waldbieser G.C."/>
            <person name="Aarattuthodi S."/>
            <person name="Griffin M.J."/>
        </authorList>
    </citation>
    <scope>NUCLEOTIDE SEQUENCE [LARGE SCALE GENOMIC DNA]</scope>
    <source>
        <strain evidence="2 3">13 TAL-140 K3</strain>
    </source>
</reference>
<feature type="coiled-coil region" evidence="1">
    <location>
        <begin position="246"/>
        <end position="297"/>
    </location>
</feature>
<dbReference type="RefSeq" id="WP_278068520.1">
    <property type="nucleotide sequence ID" value="NZ_CP113159.1"/>
</dbReference>
<evidence type="ECO:0000313" key="3">
    <source>
        <dbReference type="Proteomes" id="UP001222680"/>
    </source>
</evidence>
<keyword evidence="3" id="KW-1185">Reference proteome</keyword>
<dbReference type="Proteomes" id="UP001222680">
    <property type="component" value="Chromosome"/>
</dbReference>
<accession>A0ABY8GK80</accession>
<name>A0ABY8GK80_EDWIC</name>
<dbReference type="Gene3D" id="2.30.30.110">
    <property type="match status" value="1"/>
</dbReference>
<protein>
    <submittedName>
        <fullName evidence="2">Type II toxin-antitoxin system PemK/MazF family toxin</fullName>
    </submittedName>
</protein>
<keyword evidence="1" id="KW-0175">Coiled coil</keyword>
<evidence type="ECO:0000313" key="2">
    <source>
        <dbReference type="EMBL" id="WFN97932.1"/>
    </source>
</evidence>
<dbReference type="InterPro" id="IPR011067">
    <property type="entry name" value="Plasmid_toxin/cell-grow_inhib"/>
</dbReference>
<organism evidence="2 3">
    <name type="scientific">Edwardsiella ictaluri</name>
    <dbReference type="NCBI Taxonomy" id="67780"/>
    <lineage>
        <taxon>Bacteria</taxon>
        <taxon>Pseudomonadati</taxon>
        <taxon>Pseudomonadota</taxon>
        <taxon>Gammaproteobacteria</taxon>
        <taxon>Enterobacterales</taxon>
        <taxon>Hafniaceae</taxon>
        <taxon>Edwardsiella</taxon>
    </lineage>
</organism>